<dbReference type="EMBL" id="POTC01000011">
    <property type="protein sequence ID" value="POF63127.1"/>
    <property type="molecule type" value="Genomic_DNA"/>
</dbReference>
<keyword evidence="7 11" id="KW-0808">Transferase</keyword>
<keyword evidence="14" id="KW-1185">Reference proteome</keyword>
<protein>
    <recommendedName>
        <fullName evidence="5 11">Transaldolase</fullName>
        <ecNumber evidence="5 11">2.2.1.2</ecNumber>
    </recommendedName>
</protein>
<gene>
    <name evidence="11 13" type="primary">tal</name>
    <name evidence="13" type="ORF">KMAL_12100</name>
</gene>
<comment type="caution">
    <text evidence="13">The sequence shown here is derived from an EMBL/GenBank/DDBJ whole genome shotgun (WGS) entry which is preliminary data.</text>
</comment>
<evidence type="ECO:0000256" key="1">
    <source>
        <dbReference type="ARBA" id="ARBA00003518"/>
    </source>
</evidence>
<dbReference type="OrthoDB" id="140919at2"/>
<evidence type="ECO:0000313" key="13">
    <source>
        <dbReference type="EMBL" id="POF63127.1"/>
    </source>
</evidence>
<comment type="catalytic activity">
    <reaction evidence="12">
        <text>alpha-D-glucose 6-phosphate = beta-D-fructose 6-phosphate</text>
        <dbReference type="Rhea" id="RHEA:11816"/>
        <dbReference type="ChEBI" id="CHEBI:57634"/>
        <dbReference type="ChEBI" id="CHEBI:58225"/>
        <dbReference type="EC" id="5.3.1.9"/>
    </reaction>
</comment>
<dbReference type="EC" id="2.2.1.2" evidence="5 11"/>
<dbReference type="InterPro" id="IPR001585">
    <property type="entry name" value="TAL/FSA"/>
</dbReference>
<dbReference type="InterPro" id="IPR046348">
    <property type="entry name" value="SIS_dom_sf"/>
</dbReference>
<comment type="subcellular location">
    <subcellularLocation>
        <location evidence="2 11">Cytoplasm</location>
    </subcellularLocation>
</comment>
<dbReference type="Pfam" id="PF00923">
    <property type="entry name" value="TAL_FSA"/>
    <property type="match status" value="1"/>
</dbReference>
<name>A0A2S3W2R0_9PROT</name>
<organism evidence="13 14">
    <name type="scientific">Novacetimonas maltaceti</name>
    <dbReference type="NCBI Taxonomy" id="1203393"/>
    <lineage>
        <taxon>Bacteria</taxon>
        <taxon>Pseudomonadati</taxon>
        <taxon>Pseudomonadota</taxon>
        <taxon>Alphaproteobacteria</taxon>
        <taxon>Acetobacterales</taxon>
        <taxon>Acetobacteraceae</taxon>
        <taxon>Novacetimonas</taxon>
    </lineage>
</organism>
<dbReference type="Pfam" id="PF00342">
    <property type="entry name" value="PGI"/>
    <property type="match status" value="1"/>
</dbReference>
<dbReference type="PROSITE" id="PS51463">
    <property type="entry name" value="P_GLUCOSE_ISOMERASE_3"/>
    <property type="match status" value="1"/>
</dbReference>
<evidence type="ECO:0000313" key="14">
    <source>
        <dbReference type="Proteomes" id="UP000237344"/>
    </source>
</evidence>
<dbReference type="NCBIfam" id="NF007080">
    <property type="entry name" value="PRK09533.1"/>
    <property type="match status" value="1"/>
</dbReference>
<dbReference type="GO" id="GO:0006094">
    <property type="term" value="P:gluconeogenesis"/>
    <property type="evidence" value="ECO:0007669"/>
    <property type="project" value="UniProtKB-KW"/>
</dbReference>
<evidence type="ECO:0000256" key="5">
    <source>
        <dbReference type="ARBA" id="ARBA00013151"/>
    </source>
</evidence>
<evidence type="ECO:0000256" key="9">
    <source>
        <dbReference type="ARBA" id="ARBA00023270"/>
    </source>
</evidence>
<dbReference type="SUPFAM" id="SSF53697">
    <property type="entry name" value="SIS domain"/>
    <property type="match status" value="1"/>
</dbReference>
<dbReference type="NCBIfam" id="NF002881">
    <property type="entry name" value="PRK03343.1"/>
    <property type="match status" value="1"/>
</dbReference>
<dbReference type="GO" id="GO:0097367">
    <property type="term" value="F:carbohydrate derivative binding"/>
    <property type="evidence" value="ECO:0007669"/>
    <property type="project" value="InterPro"/>
</dbReference>
<keyword evidence="6 11" id="KW-0963">Cytoplasm</keyword>
<comment type="similarity">
    <text evidence="12">Belongs to the GPI family.</text>
</comment>
<dbReference type="GO" id="GO:0004801">
    <property type="term" value="F:transaldolase activity"/>
    <property type="evidence" value="ECO:0007669"/>
    <property type="project" value="UniProtKB-UniRule"/>
</dbReference>
<keyword evidence="12" id="KW-0324">Glycolysis</keyword>
<keyword evidence="12" id="KW-0413">Isomerase</keyword>
<evidence type="ECO:0000256" key="10">
    <source>
        <dbReference type="ARBA" id="ARBA00048810"/>
    </source>
</evidence>
<dbReference type="PROSITE" id="PS01054">
    <property type="entry name" value="TRANSALDOLASE_1"/>
    <property type="match status" value="1"/>
</dbReference>
<dbReference type="GO" id="GO:0006096">
    <property type="term" value="P:glycolytic process"/>
    <property type="evidence" value="ECO:0007669"/>
    <property type="project" value="UniProtKB-UniPathway"/>
</dbReference>
<dbReference type="PANTHER" id="PTHR10683">
    <property type="entry name" value="TRANSALDOLASE"/>
    <property type="match status" value="1"/>
</dbReference>
<dbReference type="CDD" id="cd00955">
    <property type="entry name" value="Transaldolase_like"/>
    <property type="match status" value="1"/>
</dbReference>
<comment type="similarity">
    <text evidence="4 11">Belongs to the transaldolase family. Type 2 subfamily.</text>
</comment>
<reference evidence="13 14" key="1">
    <citation type="submission" date="2018-01" db="EMBL/GenBank/DDBJ databases">
        <title>Draft Genome Sequence of Komagataeibacter maltaceti LMG 1529, a Vinegar Producing Acetic Acid Bacterium Isolated from Malt Vinegar Brewery Acetifiers.</title>
        <authorList>
            <person name="Zhang Q."/>
            <person name="Hollensteiner J."/>
            <person name="Poehlein A."/>
            <person name="Daniel R."/>
        </authorList>
    </citation>
    <scope>NUCLEOTIDE SEQUENCE [LARGE SCALE GENOMIC DNA]</scope>
    <source>
        <strain evidence="13 14">LMG 1529</strain>
    </source>
</reference>
<dbReference type="GO" id="GO:0004347">
    <property type="term" value="F:glucose-6-phosphate isomerase activity"/>
    <property type="evidence" value="ECO:0007669"/>
    <property type="project" value="UniProtKB-EC"/>
</dbReference>
<evidence type="ECO:0000256" key="4">
    <source>
        <dbReference type="ARBA" id="ARBA00008426"/>
    </source>
</evidence>
<dbReference type="InterPro" id="IPR004732">
    <property type="entry name" value="Transaldolase_2"/>
</dbReference>
<dbReference type="InterPro" id="IPR001672">
    <property type="entry name" value="G6P_Isomerase"/>
</dbReference>
<evidence type="ECO:0000256" key="7">
    <source>
        <dbReference type="ARBA" id="ARBA00022679"/>
    </source>
</evidence>
<dbReference type="NCBIfam" id="TIGR00876">
    <property type="entry name" value="tal_mycobact"/>
    <property type="match status" value="1"/>
</dbReference>
<dbReference type="InterPro" id="IPR018225">
    <property type="entry name" value="Transaldolase_AS"/>
</dbReference>
<evidence type="ECO:0000256" key="12">
    <source>
        <dbReference type="RuleBase" id="RU000612"/>
    </source>
</evidence>
<keyword evidence="12" id="KW-0312">Gluconeogenesis</keyword>
<dbReference type="GO" id="GO:0005737">
    <property type="term" value="C:cytoplasm"/>
    <property type="evidence" value="ECO:0007669"/>
    <property type="project" value="UniProtKB-SubCell"/>
</dbReference>
<dbReference type="Proteomes" id="UP000237344">
    <property type="component" value="Unassembled WGS sequence"/>
</dbReference>
<dbReference type="PANTHER" id="PTHR10683:SF31">
    <property type="entry name" value="TRANSALDOLASE"/>
    <property type="match status" value="1"/>
</dbReference>
<comment type="pathway">
    <text evidence="12">Carbohydrate degradation; glycolysis; D-glyceraldehyde 3-phosphate and glycerone phosphate from D-glucose: step 2/4.</text>
</comment>
<proteinExistence type="inferred from homology"/>
<dbReference type="SUPFAM" id="SSF51569">
    <property type="entry name" value="Aldolase"/>
    <property type="match status" value="1"/>
</dbReference>
<keyword evidence="8 11" id="KW-0570">Pentose shunt</keyword>
<accession>A0A2S3W2R0</accession>
<dbReference type="UniPathway" id="UPA00109">
    <property type="reaction ID" value="UER00181"/>
</dbReference>
<evidence type="ECO:0000256" key="3">
    <source>
        <dbReference type="ARBA" id="ARBA00004857"/>
    </source>
</evidence>
<dbReference type="GO" id="GO:0006098">
    <property type="term" value="P:pentose-phosphate shunt"/>
    <property type="evidence" value="ECO:0007669"/>
    <property type="project" value="UniProtKB-UniRule"/>
</dbReference>
<evidence type="ECO:0000256" key="6">
    <source>
        <dbReference type="ARBA" id="ARBA00022490"/>
    </source>
</evidence>
<dbReference type="HAMAP" id="MF_00493">
    <property type="entry name" value="Transaldolase_2"/>
    <property type="match status" value="1"/>
</dbReference>
<dbReference type="RefSeq" id="WP_110094847.1">
    <property type="nucleotide sequence ID" value="NZ_NKUE01000007.1"/>
</dbReference>
<dbReference type="UniPathway" id="UPA00115">
    <property type="reaction ID" value="UER00414"/>
</dbReference>
<evidence type="ECO:0000256" key="8">
    <source>
        <dbReference type="ARBA" id="ARBA00023126"/>
    </source>
</evidence>
<evidence type="ECO:0000256" key="11">
    <source>
        <dbReference type="HAMAP-Rule" id="MF_00493"/>
    </source>
</evidence>
<dbReference type="InterPro" id="IPR013785">
    <property type="entry name" value="Aldolase_TIM"/>
</dbReference>
<feature type="active site" description="Schiff-base intermediate with substrate" evidence="11">
    <location>
        <position position="151"/>
    </location>
</feature>
<dbReference type="PRINTS" id="PR00662">
    <property type="entry name" value="G6PISOMERASE"/>
</dbReference>
<comment type="pathway">
    <text evidence="3 11">Carbohydrate degradation; pentose phosphate pathway; D-glyceraldehyde 3-phosphate and beta-D-fructose 6-phosphate from D-ribose 5-phosphate and D-xylulose 5-phosphate (non-oxidative stage): step 2/3.</text>
</comment>
<dbReference type="Gene3D" id="3.40.50.10490">
    <property type="entry name" value="Glucose-6-phosphate isomerase like protein, domain 1"/>
    <property type="match status" value="3"/>
</dbReference>
<dbReference type="Gene3D" id="3.20.20.70">
    <property type="entry name" value="Aldolase class I"/>
    <property type="match status" value="1"/>
</dbReference>
<evidence type="ECO:0000256" key="2">
    <source>
        <dbReference type="ARBA" id="ARBA00004496"/>
    </source>
</evidence>
<comment type="catalytic activity">
    <reaction evidence="10 11">
        <text>D-sedoheptulose 7-phosphate + D-glyceraldehyde 3-phosphate = D-erythrose 4-phosphate + beta-D-fructose 6-phosphate</text>
        <dbReference type="Rhea" id="RHEA:17053"/>
        <dbReference type="ChEBI" id="CHEBI:16897"/>
        <dbReference type="ChEBI" id="CHEBI:57483"/>
        <dbReference type="ChEBI" id="CHEBI:57634"/>
        <dbReference type="ChEBI" id="CHEBI:59776"/>
        <dbReference type="EC" id="2.2.1.2"/>
    </reaction>
</comment>
<comment type="function">
    <text evidence="1 11">Transaldolase is important for the balance of metabolites in the pentose-phosphate pathway.</text>
</comment>
<dbReference type="AlphaFoldDB" id="A0A2S3W2R0"/>
<sequence length="955" mass="103350">MSVHETGKGGAANPLKQLAKYGQSPWLDFIQRSYTADGSLKKLVDGDGLKGVTSNPAIFQKAMGQGTDYDPQIRSILEHQIVDAGTLYEMLAITDIRDAAKVLYPVYEQTKGVDGYVSLEVSPYLARDTQATIVEARRLWKAVDAANLMIKIPGTQEGAPAVRTAIAEGINVNVTLLFSNDAYKKVLEAYIVGLEDRLAQGKSVAGIASVASFFVSRIDVKIDGEIDRRVAAGDKDAAALKALRGKVAIANAKMAYQYWQGVVKSARWQKLAAAGAMPQRLLWASTGTKDKSFSDVLYVDSLIGEDTVNTIPPKTFDAFRDHGKVAPTLTEDVKGAEQVLADAKRLGLDLDGVTTVLVDEGVKSFEDAFDELLGSVAAKQAAFVGKKVTTTTLHLPADLDAAVKAELEDWRKGGKVRRLWAKDATLWTGKDEANWLKWLSIVDDQILALSKFEEFQAEVKARGFRDVLLLGMGGSSLGPEVLSETFGKHEGFPHLYILDSTDPQQVKAFEKKIDIAKTLFIVSSKSGGTLEPNILKAYFFDEAKKVLGDKVGSHFIAVTDPGSHMEAVAKADGFWKIFYGEKQIGGRYSVLSDFGMVPAAAAGLPLRLLLESALRGEKSCAASVPPAQNPGALLGTVLGVAAKSFGRDKVTILASPAIYDMGAWLEQLLAESTGKNGRGLIPIDDETAGPASVYGKDRLFVYLRLAEKPCEKQDAAFKALIAAGEPVVTIELHDRRQIVEEFFRWEFATAVAGSIIGINAFDQPDVEASKIETKKITTAYNETGRLPPYEPFFKDATFAFYADPKNAAALKDARTAEAILKAHFARAKAGDYVALLAYIERDTATREWIQGVRLAIRDALKLATAAEFGPRFQHSTGQAYKGGPDTGVFVQITADDAITLPVPGEKYTFGIVKEAQARGDLEVLGERGRRAVRVHIHGDLKAGLEKLGQIIKAAV</sequence>
<keyword evidence="9 11" id="KW-0704">Schiff base</keyword>